<dbReference type="SUPFAM" id="SSF57196">
    <property type="entry name" value="EGF/Laminin"/>
    <property type="match status" value="1"/>
</dbReference>
<keyword evidence="2" id="KW-0812">Transmembrane</keyword>
<dbReference type="Gene3D" id="2.10.25.10">
    <property type="entry name" value="Laminin"/>
    <property type="match status" value="1"/>
</dbReference>
<dbReference type="Ensembl" id="ENSCSAVT00000017866.1">
    <property type="protein sequence ID" value="ENSCSAVP00000017674.1"/>
    <property type="gene ID" value="ENSCSAVG00000010406.1"/>
</dbReference>
<proteinExistence type="predicted"/>
<dbReference type="AlphaFoldDB" id="H2ZJA8"/>
<protein>
    <recommendedName>
        <fullName evidence="5">EGF-like domain-containing protein</fullName>
    </recommendedName>
</protein>
<name>H2ZJA8_CIOSA</name>
<evidence type="ECO:0000313" key="4">
    <source>
        <dbReference type="Proteomes" id="UP000007875"/>
    </source>
</evidence>
<feature type="region of interest" description="Disordered" evidence="1">
    <location>
        <begin position="151"/>
        <end position="180"/>
    </location>
</feature>
<feature type="compositionally biased region" description="Basic residues" evidence="1">
    <location>
        <begin position="160"/>
        <end position="170"/>
    </location>
</feature>
<organism evidence="3 4">
    <name type="scientific">Ciona savignyi</name>
    <name type="common">Pacific transparent sea squirt</name>
    <dbReference type="NCBI Taxonomy" id="51511"/>
    <lineage>
        <taxon>Eukaryota</taxon>
        <taxon>Metazoa</taxon>
        <taxon>Chordata</taxon>
        <taxon>Tunicata</taxon>
        <taxon>Ascidiacea</taxon>
        <taxon>Phlebobranchia</taxon>
        <taxon>Cionidae</taxon>
        <taxon>Ciona</taxon>
    </lineage>
</organism>
<keyword evidence="4" id="KW-1185">Reference proteome</keyword>
<dbReference type="InParanoid" id="H2ZJA8"/>
<accession>H2ZJA8</accession>
<sequence length="180" mass="20016">MLYVRCEATCGISRRPRITQRPSLTIGPIPVGRGPICSNNNGGCQEICSVDNLGQRECSCFDGRILSHDRLTCYSPTQPTNHPNTLWWLPIPIIIPLLIIIIIIIAIVCVMKGGPRRRASVPHIHLPSITESMGHAFSTAFWPSFSGTDLPSTSVNPNPRHNRSFRKHSTMTHANHAYEK</sequence>
<keyword evidence="2" id="KW-1133">Transmembrane helix</keyword>
<evidence type="ECO:0000313" key="3">
    <source>
        <dbReference type="Ensembl" id="ENSCSAVP00000017674.1"/>
    </source>
</evidence>
<dbReference type="HOGENOM" id="CLU_1495695_0_0_1"/>
<dbReference type="Proteomes" id="UP000007875">
    <property type="component" value="Unassembled WGS sequence"/>
</dbReference>
<reference evidence="3" key="2">
    <citation type="submission" date="2025-08" db="UniProtKB">
        <authorList>
            <consortium name="Ensembl"/>
        </authorList>
    </citation>
    <scope>IDENTIFICATION</scope>
</reference>
<reference evidence="4" key="1">
    <citation type="submission" date="2003-08" db="EMBL/GenBank/DDBJ databases">
        <authorList>
            <person name="Birren B."/>
            <person name="Nusbaum C."/>
            <person name="Abebe A."/>
            <person name="Abouelleil A."/>
            <person name="Adekoya E."/>
            <person name="Ait-zahra M."/>
            <person name="Allen N."/>
            <person name="Allen T."/>
            <person name="An P."/>
            <person name="Anderson M."/>
            <person name="Anderson S."/>
            <person name="Arachchi H."/>
            <person name="Armbruster J."/>
            <person name="Bachantsang P."/>
            <person name="Baldwin J."/>
            <person name="Barry A."/>
            <person name="Bayul T."/>
            <person name="Blitshsteyn B."/>
            <person name="Bloom T."/>
            <person name="Blye J."/>
            <person name="Boguslavskiy L."/>
            <person name="Borowsky M."/>
            <person name="Boukhgalter B."/>
            <person name="Brunache A."/>
            <person name="Butler J."/>
            <person name="Calixte N."/>
            <person name="Calvo S."/>
            <person name="Camarata J."/>
            <person name="Campo K."/>
            <person name="Chang J."/>
            <person name="Cheshatsang Y."/>
            <person name="Citroen M."/>
            <person name="Collymore A."/>
            <person name="Considine T."/>
            <person name="Cook A."/>
            <person name="Cooke P."/>
            <person name="Corum B."/>
            <person name="Cuomo C."/>
            <person name="David R."/>
            <person name="Dawoe T."/>
            <person name="Degray S."/>
            <person name="Dodge S."/>
            <person name="Dooley K."/>
            <person name="Dorje P."/>
            <person name="Dorjee K."/>
            <person name="Dorris L."/>
            <person name="Duffey N."/>
            <person name="Dupes A."/>
            <person name="Elkins T."/>
            <person name="Engels R."/>
            <person name="Erickson J."/>
            <person name="Farina A."/>
            <person name="Faro S."/>
            <person name="Ferreira P."/>
            <person name="Fischer H."/>
            <person name="Fitzgerald M."/>
            <person name="Foley K."/>
            <person name="Gage D."/>
            <person name="Galagan J."/>
            <person name="Gearin G."/>
            <person name="Gnerre S."/>
            <person name="Gnirke A."/>
            <person name="Goyette A."/>
            <person name="Graham J."/>
            <person name="Grandbois E."/>
            <person name="Gyaltsen K."/>
            <person name="Hafez N."/>
            <person name="Hagopian D."/>
            <person name="Hagos B."/>
            <person name="Hall J."/>
            <person name="Hatcher B."/>
            <person name="Heller A."/>
            <person name="Higgins H."/>
            <person name="Honan T."/>
            <person name="Horn A."/>
            <person name="Houde N."/>
            <person name="Hughes L."/>
            <person name="Hulme W."/>
            <person name="Husby E."/>
            <person name="Iliev I."/>
            <person name="Jaffe D."/>
            <person name="Jones C."/>
            <person name="Kamal M."/>
            <person name="Kamat A."/>
            <person name="Kamvysselis M."/>
            <person name="Karlsson E."/>
            <person name="Kells C."/>
            <person name="Kieu A."/>
            <person name="Kisner P."/>
            <person name="Kodira C."/>
            <person name="Kulbokas E."/>
            <person name="Labutti K."/>
            <person name="Lama D."/>
            <person name="Landers T."/>
            <person name="Leger J."/>
            <person name="Levine S."/>
            <person name="Lewis D."/>
            <person name="Lewis T."/>
            <person name="Lindblad-toh K."/>
            <person name="Liu X."/>
            <person name="Lokyitsang T."/>
            <person name="Lokyitsang Y."/>
            <person name="Lucien O."/>
            <person name="Lui A."/>
            <person name="Ma L.J."/>
            <person name="Mabbitt R."/>
            <person name="Macdonald J."/>
            <person name="Maclean C."/>
            <person name="Major J."/>
            <person name="Manning J."/>
            <person name="Marabella R."/>
            <person name="Maru K."/>
            <person name="Matthews C."/>
            <person name="Mauceli E."/>
            <person name="Mccarthy M."/>
            <person name="Mcdonough S."/>
            <person name="Mcghee T."/>
            <person name="Meldrim J."/>
            <person name="Meneus L."/>
            <person name="Mesirov J."/>
            <person name="Mihalev A."/>
            <person name="Mihova T."/>
            <person name="Mikkelsen T."/>
            <person name="Mlenga V."/>
            <person name="Moru K."/>
            <person name="Mozes J."/>
            <person name="Mulrain L."/>
            <person name="Munson G."/>
            <person name="Naylor J."/>
            <person name="Newes C."/>
            <person name="Nguyen C."/>
            <person name="Nguyen N."/>
            <person name="Nguyen T."/>
            <person name="Nicol R."/>
            <person name="Nielsen C."/>
            <person name="Nizzari M."/>
            <person name="Norbu C."/>
            <person name="Norbu N."/>
            <person name="O'donnell P."/>
            <person name="Okoawo O."/>
            <person name="O'leary S."/>
            <person name="Omotosho B."/>
            <person name="O'neill K."/>
            <person name="Osman S."/>
            <person name="Parker S."/>
            <person name="Perrin D."/>
            <person name="Phunkhang P."/>
            <person name="Piqani B."/>
            <person name="Purcell S."/>
            <person name="Rachupka T."/>
            <person name="Ramasamy U."/>
            <person name="Rameau R."/>
            <person name="Ray V."/>
            <person name="Raymond C."/>
            <person name="Retta R."/>
            <person name="Richardson S."/>
            <person name="Rise C."/>
            <person name="Rodriguez J."/>
            <person name="Rogers J."/>
            <person name="Rogov P."/>
            <person name="Rutman M."/>
            <person name="Schupbach R."/>
            <person name="Seaman C."/>
            <person name="Settipalli S."/>
            <person name="Sharpe T."/>
            <person name="Sheridan J."/>
            <person name="Sherpa N."/>
            <person name="Shi J."/>
            <person name="Smirnov S."/>
            <person name="Smith C."/>
            <person name="Sougnez C."/>
            <person name="Spencer B."/>
            <person name="Stalker J."/>
            <person name="Stange-thomann N."/>
            <person name="Stavropoulos S."/>
            <person name="Stetson K."/>
            <person name="Stone C."/>
            <person name="Stone S."/>
            <person name="Stubbs M."/>
            <person name="Talamas J."/>
            <person name="Tchuinga P."/>
            <person name="Tenzing P."/>
            <person name="Tesfaye S."/>
            <person name="Theodore J."/>
            <person name="Thoulutsang Y."/>
            <person name="Topham K."/>
            <person name="Towey S."/>
            <person name="Tsamla T."/>
            <person name="Tsomo N."/>
            <person name="Vallee D."/>
            <person name="Vassiliev H."/>
            <person name="Venkataraman V."/>
            <person name="Vinson J."/>
            <person name="Vo A."/>
            <person name="Wade C."/>
            <person name="Wang S."/>
            <person name="Wangchuk T."/>
            <person name="Wangdi T."/>
            <person name="Whittaker C."/>
            <person name="Wilkinson J."/>
            <person name="Wu Y."/>
            <person name="Wyman D."/>
            <person name="Yadav S."/>
            <person name="Yang S."/>
            <person name="Yang X."/>
            <person name="Yeager S."/>
            <person name="Yee E."/>
            <person name="Young G."/>
            <person name="Zainoun J."/>
            <person name="Zembeck L."/>
            <person name="Zimmer A."/>
            <person name="Zody M."/>
            <person name="Lander E."/>
        </authorList>
    </citation>
    <scope>NUCLEOTIDE SEQUENCE [LARGE SCALE GENOMIC DNA]</scope>
</reference>
<evidence type="ECO:0008006" key="5">
    <source>
        <dbReference type="Google" id="ProtNLM"/>
    </source>
</evidence>
<evidence type="ECO:0000256" key="1">
    <source>
        <dbReference type="SAM" id="MobiDB-lite"/>
    </source>
</evidence>
<keyword evidence="2" id="KW-0472">Membrane</keyword>
<feature type="transmembrane region" description="Helical" evidence="2">
    <location>
        <begin position="87"/>
        <end position="110"/>
    </location>
</feature>
<evidence type="ECO:0000256" key="2">
    <source>
        <dbReference type="SAM" id="Phobius"/>
    </source>
</evidence>
<reference evidence="3" key="3">
    <citation type="submission" date="2025-09" db="UniProtKB">
        <authorList>
            <consortium name="Ensembl"/>
        </authorList>
    </citation>
    <scope>IDENTIFICATION</scope>
</reference>